<keyword evidence="2" id="KW-1133">Transmembrane helix</keyword>
<dbReference type="AlphaFoldDB" id="A0AAE8SS10"/>
<organism evidence="3 4">
    <name type="scientific">Cephalotrichum gorgonifer</name>
    <dbReference type="NCBI Taxonomy" id="2041049"/>
    <lineage>
        <taxon>Eukaryota</taxon>
        <taxon>Fungi</taxon>
        <taxon>Dikarya</taxon>
        <taxon>Ascomycota</taxon>
        <taxon>Pezizomycotina</taxon>
        <taxon>Sordariomycetes</taxon>
        <taxon>Hypocreomycetidae</taxon>
        <taxon>Microascales</taxon>
        <taxon>Microascaceae</taxon>
        <taxon>Cephalotrichum</taxon>
    </lineage>
</organism>
<dbReference type="EMBL" id="ONZQ02000001">
    <property type="protein sequence ID" value="SPN97753.1"/>
    <property type="molecule type" value="Genomic_DNA"/>
</dbReference>
<gene>
    <name evidence="3" type="ORF">DNG_01267</name>
</gene>
<reference evidence="3" key="1">
    <citation type="submission" date="2018-03" db="EMBL/GenBank/DDBJ databases">
        <authorList>
            <person name="Guldener U."/>
        </authorList>
    </citation>
    <scope>NUCLEOTIDE SEQUENCE</scope>
</reference>
<name>A0AAE8SS10_9PEZI</name>
<keyword evidence="2" id="KW-0812">Transmembrane</keyword>
<evidence type="ECO:0000313" key="4">
    <source>
        <dbReference type="Proteomes" id="UP001187682"/>
    </source>
</evidence>
<feature type="region of interest" description="Disordered" evidence="1">
    <location>
        <begin position="52"/>
        <end position="77"/>
    </location>
</feature>
<comment type="caution">
    <text evidence="3">The sequence shown here is derived from an EMBL/GenBank/DDBJ whole genome shotgun (WGS) entry which is preliminary data.</text>
</comment>
<feature type="compositionally biased region" description="Basic and acidic residues" evidence="1">
    <location>
        <begin position="119"/>
        <end position="130"/>
    </location>
</feature>
<evidence type="ECO:0000256" key="2">
    <source>
        <dbReference type="SAM" id="Phobius"/>
    </source>
</evidence>
<keyword evidence="4" id="KW-1185">Reference proteome</keyword>
<evidence type="ECO:0000256" key="1">
    <source>
        <dbReference type="SAM" id="MobiDB-lite"/>
    </source>
</evidence>
<dbReference type="Proteomes" id="UP001187682">
    <property type="component" value="Unassembled WGS sequence"/>
</dbReference>
<keyword evidence="2" id="KW-0472">Membrane</keyword>
<feature type="compositionally biased region" description="Basic and acidic residues" evidence="1">
    <location>
        <begin position="93"/>
        <end position="106"/>
    </location>
</feature>
<protein>
    <submittedName>
        <fullName evidence="3">Uncharacterized protein</fullName>
    </submittedName>
</protein>
<feature type="region of interest" description="Disordered" evidence="1">
    <location>
        <begin position="93"/>
        <end position="155"/>
    </location>
</feature>
<proteinExistence type="predicted"/>
<accession>A0AAE8SS10</accession>
<feature type="transmembrane region" description="Helical" evidence="2">
    <location>
        <begin position="18"/>
        <end position="38"/>
    </location>
</feature>
<sequence length="155" mass="17424">MDQTLQRNGDNRWPRTPYIWIIAPLLIFVAIALIATFIQCRRRRVAHRRAAPHTHRVYSQSPPAAVGGDDDRDLEWGWTGRGRERRWVGVRRRDEEPVEGLDEHGEAPPPYEPAAAAKKGNDVELREVGVEGRPPGYEEDAGIVAPPPAAVTHSR</sequence>
<evidence type="ECO:0000313" key="3">
    <source>
        <dbReference type="EMBL" id="SPN97753.1"/>
    </source>
</evidence>